<feature type="transmembrane region" description="Helical" evidence="6">
    <location>
        <begin position="215"/>
        <end position="235"/>
    </location>
</feature>
<evidence type="ECO:0000256" key="3">
    <source>
        <dbReference type="ARBA" id="ARBA00022692"/>
    </source>
</evidence>
<keyword evidence="5 6" id="KW-0472">Membrane</keyword>
<evidence type="ECO:0000256" key="1">
    <source>
        <dbReference type="ARBA" id="ARBA00004141"/>
    </source>
</evidence>
<evidence type="ECO:0000256" key="6">
    <source>
        <dbReference type="SAM" id="Phobius"/>
    </source>
</evidence>
<keyword evidence="7" id="KW-0934">Plastid</keyword>
<reference evidence="7" key="1">
    <citation type="submission" date="2020-06" db="EMBL/GenBank/DDBJ databases">
        <title>Organellar genomes of a novel haptophyte.</title>
        <authorList>
            <person name="Kamikawa R."/>
            <person name="Miyashita H."/>
        </authorList>
    </citation>
    <scope>NUCLEOTIDE SEQUENCE</scope>
    <source>
        <strain evidence="7">NIES-3900</strain>
    </source>
</reference>
<dbReference type="HAMAP" id="MF_00902">
    <property type="entry name" value="TatC"/>
    <property type="match status" value="1"/>
</dbReference>
<evidence type="ECO:0000313" key="7">
    <source>
        <dbReference type="EMBL" id="BCG67675.1"/>
    </source>
</evidence>
<dbReference type="AlphaFoldDB" id="A0A7R6WD47"/>
<keyword evidence="7" id="KW-0150">Chloroplast</keyword>
<feature type="transmembrane region" description="Helical" evidence="6">
    <location>
        <begin position="24"/>
        <end position="45"/>
    </location>
</feature>
<name>A0A7R6WD47_9EUKA</name>
<keyword evidence="3 6" id="KW-0812">Transmembrane</keyword>
<dbReference type="Pfam" id="PF00902">
    <property type="entry name" value="TatC"/>
    <property type="match status" value="1"/>
</dbReference>
<proteinExistence type="inferred from homology"/>
<dbReference type="GO" id="GO:0033281">
    <property type="term" value="C:TAT protein transport complex"/>
    <property type="evidence" value="ECO:0007669"/>
    <property type="project" value="TreeGrafter"/>
</dbReference>
<organism evidence="7">
    <name type="scientific">Haptophyceae sp. NIES-3900</name>
    <dbReference type="NCBI Taxonomy" id="2748608"/>
    <lineage>
        <taxon>Eukaryota</taxon>
        <taxon>Haptista</taxon>
        <taxon>Haptophyta</taxon>
    </lineage>
</organism>
<sequence>MDSNLTDIEMSLSEHLEELRQRMLLSFGVFITATFLGLSVIKKIVSILQAPALGVKFLQLAPGEFFFTSVKVGIFFGAIIVSPFVIYQLFLFIIPGMTSNERQILFPFALSSGLLFFLGVIFSYFVLIPAALNFFINYGSDVVEPLWSFEQYLDFILVLLLSTGLCFQIPVIQIIAGLSGIISSSKMLSSWRYVILIATILGAILTPSTDPITQILLSSAILSLFFGGCFILRFLESESS</sequence>
<dbReference type="GO" id="GO:0065002">
    <property type="term" value="P:intracellular protein transmembrane transport"/>
    <property type="evidence" value="ECO:0007669"/>
    <property type="project" value="TreeGrafter"/>
</dbReference>
<accession>A0A7R6WD47</accession>
<dbReference type="InterPro" id="IPR019820">
    <property type="entry name" value="Sec-indep_translocase_CS"/>
</dbReference>
<dbReference type="GO" id="GO:0043953">
    <property type="term" value="P:protein transport by the Tat complex"/>
    <property type="evidence" value="ECO:0007669"/>
    <property type="project" value="TreeGrafter"/>
</dbReference>
<evidence type="ECO:0000256" key="5">
    <source>
        <dbReference type="ARBA" id="ARBA00023136"/>
    </source>
</evidence>
<dbReference type="EMBL" id="LC564893">
    <property type="protein sequence ID" value="BCG67675.1"/>
    <property type="molecule type" value="Genomic_DNA"/>
</dbReference>
<feature type="transmembrane region" description="Helical" evidence="6">
    <location>
        <begin position="155"/>
        <end position="178"/>
    </location>
</feature>
<dbReference type="PANTHER" id="PTHR30371:SF0">
    <property type="entry name" value="SEC-INDEPENDENT PROTEIN TRANSLOCASE PROTEIN TATC, CHLOROPLASTIC-RELATED"/>
    <property type="match status" value="1"/>
</dbReference>
<gene>
    <name evidence="7" type="primary">tatC</name>
</gene>
<evidence type="ECO:0000256" key="2">
    <source>
        <dbReference type="ARBA" id="ARBA00008882"/>
    </source>
</evidence>
<feature type="transmembrane region" description="Helical" evidence="6">
    <location>
        <begin position="190"/>
        <end position="209"/>
    </location>
</feature>
<dbReference type="PANTHER" id="PTHR30371">
    <property type="entry name" value="SEC-INDEPENDENT PROTEIN TRANSLOCASE PROTEIN TATC"/>
    <property type="match status" value="1"/>
</dbReference>
<dbReference type="NCBIfam" id="TIGR00945">
    <property type="entry name" value="tatC"/>
    <property type="match status" value="1"/>
</dbReference>
<dbReference type="InterPro" id="IPR002033">
    <property type="entry name" value="TatC"/>
</dbReference>
<comment type="subcellular location">
    <subcellularLocation>
        <location evidence="1">Membrane</location>
        <topology evidence="1">Multi-pass membrane protein</topology>
    </subcellularLocation>
</comment>
<feature type="transmembrane region" description="Helical" evidence="6">
    <location>
        <begin position="65"/>
        <end position="93"/>
    </location>
</feature>
<dbReference type="PRINTS" id="PR01840">
    <property type="entry name" value="TATCFAMILY"/>
</dbReference>
<keyword evidence="4 6" id="KW-1133">Transmembrane helix</keyword>
<comment type="similarity">
    <text evidence="2">Belongs to the TatC family.</text>
</comment>
<geneLocation type="chloroplast" evidence="7"/>
<protein>
    <submittedName>
        <fullName evidence="7">Sec-independent protein translocase component TatC</fullName>
    </submittedName>
</protein>
<dbReference type="PROSITE" id="PS01218">
    <property type="entry name" value="TATC"/>
    <property type="match status" value="1"/>
</dbReference>
<evidence type="ECO:0000256" key="4">
    <source>
        <dbReference type="ARBA" id="ARBA00022989"/>
    </source>
</evidence>
<feature type="transmembrane region" description="Helical" evidence="6">
    <location>
        <begin position="105"/>
        <end position="135"/>
    </location>
</feature>
<dbReference type="GO" id="GO:0009977">
    <property type="term" value="F:proton motive force dependent protein transmembrane transporter activity"/>
    <property type="evidence" value="ECO:0007669"/>
    <property type="project" value="TreeGrafter"/>
</dbReference>